<dbReference type="GO" id="GO:0009055">
    <property type="term" value="F:electron transfer activity"/>
    <property type="evidence" value="ECO:0007669"/>
    <property type="project" value="InterPro"/>
</dbReference>
<dbReference type="EMBL" id="PIQE01000002">
    <property type="protein sequence ID" value="RUO72656.1"/>
    <property type="molecule type" value="Genomic_DNA"/>
</dbReference>
<dbReference type="PANTHER" id="PTHR30546">
    <property type="entry name" value="FLAVODOXIN-RELATED PROTEIN WRBA-RELATED"/>
    <property type="match status" value="1"/>
</dbReference>
<dbReference type="STRING" id="1122124.GCA_000423165_02246"/>
<name>A0A432Z436_9GAMM</name>
<gene>
    <name evidence="6" type="ORF">CWI80_08930</name>
</gene>
<dbReference type="Gene3D" id="3.40.50.360">
    <property type="match status" value="1"/>
</dbReference>
<dbReference type="PROSITE" id="PS00201">
    <property type="entry name" value="FLAVODOXIN"/>
    <property type="match status" value="1"/>
</dbReference>
<dbReference type="InterPro" id="IPR010089">
    <property type="entry name" value="Flavoprotein_WrbA-like"/>
</dbReference>
<keyword evidence="4" id="KW-0288">FMN</keyword>
<dbReference type="PANTHER" id="PTHR30546:SF23">
    <property type="entry name" value="FLAVOPROTEIN-LIKE PROTEIN YCP4-RELATED"/>
    <property type="match status" value="1"/>
</dbReference>
<feature type="domain" description="Flavodoxin-like" evidence="5">
    <location>
        <begin position="7"/>
        <end position="182"/>
    </location>
</feature>
<dbReference type="SUPFAM" id="SSF52218">
    <property type="entry name" value="Flavoproteins"/>
    <property type="match status" value="1"/>
</dbReference>
<dbReference type="FunFam" id="3.40.50.360:FF:000001">
    <property type="entry name" value="NAD(P)H dehydrogenase (Quinone) FQR1-like"/>
    <property type="match status" value="1"/>
</dbReference>
<evidence type="ECO:0000259" key="5">
    <source>
        <dbReference type="PROSITE" id="PS50902"/>
    </source>
</evidence>
<evidence type="ECO:0000256" key="2">
    <source>
        <dbReference type="ARBA" id="ARBA00006961"/>
    </source>
</evidence>
<organism evidence="6 7">
    <name type="scientific">Pseudidiomarina sediminum</name>
    <dbReference type="NCBI Taxonomy" id="431675"/>
    <lineage>
        <taxon>Bacteria</taxon>
        <taxon>Pseudomonadati</taxon>
        <taxon>Pseudomonadota</taxon>
        <taxon>Gammaproteobacteria</taxon>
        <taxon>Alteromonadales</taxon>
        <taxon>Idiomarinaceae</taxon>
        <taxon>Pseudidiomarina</taxon>
    </lineage>
</organism>
<accession>A0A432Z436</accession>
<comment type="similarity">
    <text evidence="2">Belongs to the WrbA family.</text>
</comment>
<reference evidence="7" key="1">
    <citation type="journal article" date="2018" name="Front. Microbiol.">
        <title>Genome-Based Analysis Reveals the Taxonomy and Diversity of the Family Idiomarinaceae.</title>
        <authorList>
            <person name="Liu Y."/>
            <person name="Lai Q."/>
            <person name="Shao Z."/>
        </authorList>
    </citation>
    <scope>NUCLEOTIDE SEQUENCE [LARGE SCALE GENOMIC DNA]</scope>
    <source>
        <strain evidence="7">c121</strain>
    </source>
</reference>
<evidence type="ECO:0000256" key="4">
    <source>
        <dbReference type="ARBA" id="ARBA00022643"/>
    </source>
</evidence>
<comment type="caution">
    <text evidence="6">The sequence shown here is derived from an EMBL/GenBank/DDBJ whole genome shotgun (WGS) entry which is preliminary data.</text>
</comment>
<dbReference type="Proteomes" id="UP000287022">
    <property type="component" value="Unassembled WGS sequence"/>
</dbReference>
<comment type="cofactor">
    <cofactor evidence="1">
        <name>FMN</name>
        <dbReference type="ChEBI" id="CHEBI:58210"/>
    </cofactor>
</comment>
<proteinExistence type="inferred from homology"/>
<dbReference type="AlphaFoldDB" id="A0A432Z436"/>
<keyword evidence="3" id="KW-0285">Flavoprotein</keyword>
<protein>
    <submittedName>
        <fullName evidence="6">NAD(P)H:quinone oxidoreductase</fullName>
    </submittedName>
</protein>
<dbReference type="PROSITE" id="PS50902">
    <property type="entry name" value="FLAVODOXIN_LIKE"/>
    <property type="match status" value="1"/>
</dbReference>
<dbReference type="InterPro" id="IPR029039">
    <property type="entry name" value="Flavoprotein-like_sf"/>
</dbReference>
<dbReference type="GO" id="GO:0016020">
    <property type="term" value="C:membrane"/>
    <property type="evidence" value="ECO:0007669"/>
    <property type="project" value="TreeGrafter"/>
</dbReference>
<dbReference type="InterPro" id="IPR008254">
    <property type="entry name" value="Flavodoxin/NO_synth"/>
</dbReference>
<dbReference type="GO" id="GO:0003955">
    <property type="term" value="F:NAD(P)H dehydrogenase (quinone) activity"/>
    <property type="evidence" value="ECO:0007669"/>
    <property type="project" value="InterPro"/>
</dbReference>
<dbReference type="NCBIfam" id="NF002999">
    <property type="entry name" value="PRK03767.1"/>
    <property type="match status" value="1"/>
</dbReference>
<evidence type="ECO:0000313" key="6">
    <source>
        <dbReference type="EMBL" id="RUO72656.1"/>
    </source>
</evidence>
<dbReference type="GO" id="GO:0010181">
    <property type="term" value="F:FMN binding"/>
    <property type="evidence" value="ECO:0007669"/>
    <property type="project" value="InterPro"/>
</dbReference>
<dbReference type="InterPro" id="IPR001226">
    <property type="entry name" value="Flavodoxin_CS"/>
</dbReference>
<evidence type="ECO:0000256" key="1">
    <source>
        <dbReference type="ARBA" id="ARBA00001917"/>
    </source>
</evidence>
<dbReference type="Pfam" id="PF03358">
    <property type="entry name" value="FMN_red"/>
    <property type="match status" value="1"/>
</dbReference>
<keyword evidence="7" id="KW-1185">Reference proteome</keyword>
<dbReference type="InterPro" id="IPR005025">
    <property type="entry name" value="FMN_Rdtase-like_dom"/>
</dbReference>
<dbReference type="NCBIfam" id="TIGR01755">
    <property type="entry name" value="flav_wrbA"/>
    <property type="match status" value="1"/>
</dbReference>
<dbReference type="RefSeq" id="WP_026860947.1">
    <property type="nucleotide sequence ID" value="NZ_PIQE01000002.1"/>
</dbReference>
<evidence type="ECO:0000313" key="7">
    <source>
        <dbReference type="Proteomes" id="UP000287022"/>
    </source>
</evidence>
<evidence type="ECO:0000256" key="3">
    <source>
        <dbReference type="ARBA" id="ARBA00022630"/>
    </source>
</evidence>
<sequence>MSTAVQVLVLYYSRGGSTQQLADAIANGIEKAGAEAMMRTVASDDEAASARDLIVANEDLQQCDALVLGSPTRFGHMASGLQRFWETTSRDWLKGVLVDKPAAVFTSSSSMHGGQESTLLSMMVPLLHHGMMVLGIPYTEPELQQTESGGSPYGASHVEHAAGPRLSRHELTLAEQLGYRVARAAQRYSKENAS</sequence>